<dbReference type="GO" id="GO:0045088">
    <property type="term" value="P:regulation of innate immune response"/>
    <property type="evidence" value="ECO:0000318"/>
    <property type="project" value="GO_Central"/>
</dbReference>
<dbReference type="PROSITE" id="PS00108">
    <property type="entry name" value="PROTEIN_KINASE_ST"/>
    <property type="match status" value="1"/>
</dbReference>
<dbReference type="InterPro" id="IPR032675">
    <property type="entry name" value="LRR_dom_sf"/>
</dbReference>
<feature type="region of interest" description="Disordered" evidence="18">
    <location>
        <begin position="1008"/>
        <end position="1034"/>
    </location>
</feature>
<dbReference type="FunFam" id="3.80.10.10:FF:000298">
    <property type="entry name" value="Putative LRR receptor-like serine/threonine-protein kinase"/>
    <property type="match status" value="1"/>
</dbReference>
<keyword evidence="14" id="KW-0675">Receptor</keyword>
<dbReference type="OrthoDB" id="663146at2759"/>
<dbReference type="PANTHER" id="PTHR48006:SF62">
    <property type="entry name" value="LEUCINE-RICH REPEAT TRANSMEMBRANE PROTEIN KINASE"/>
    <property type="match status" value="1"/>
</dbReference>
<dbReference type="InterPro" id="IPR008271">
    <property type="entry name" value="Ser/Thr_kinase_AS"/>
</dbReference>
<dbReference type="OMA" id="ISATNQW"/>
<keyword evidence="9" id="KW-0547">Nucleotide-binding</keyword>
<sequence>MAAAPPQRSRRRLMVVLWSVFILGQLVDFAGAQNSTTNATTDPAEARIVNRIFQLWRRQATRDWNISGELCTGVAIDSTDLNNINPGIKCDCTFNRSTVCRITGLRVYAFEDIVGPIPDELWSLTYLTNLNLGQNYLTGPLSPSIGNLTRMQYLSLGINALSGPVPRELGLLTDLRSLSFSTNNFSGPLPSELGALTELTQIYFDSAGVSGPIPPSFANLRKMERVWGSDNALTGRIPDFIGSWTNLIQLRLQGNSFQGPIPASFSNLTALNDLRISELANGSSSLDFVRSLTAISTLVIRNSNISGSILSFFGELPSLSFLDLSFNNLTGTIPASLFNRSSLTNLFLGNNKLTGGLPAGKSPSLRTIDLSYNELSGSFPPWLSGQNLQINLVANNFTLDNSNTSTLPSGLNCLQRSFPCNRGRPMYSEFAVKCGGPQIRSSDQTIYEADTEALGPANYYVTDSRRWAVSNAGLAVDNSNSSYTSSSGSQFTNTLDSELFRTARISAGSLRYYGLGLENGNYTVRLQFAEAQIQGTNTWRSLGRRVFDIYIQGSLAVKDFDARREANGVSLRAVTMEFPVLVSENYMEIHLFWAGKGTCCVPAQAVYGPSISAISAKSDFPSTVSNNPPGSKKNHTGLIVGIVVAVAFVSFLSLGAVYYVYRRRKKQRDFEDEELLGIDARPYTFSYAELKGATNDFNPSNKLGEGGFGPVYQGMLGDGRAIAVKQLSVASHQGKSQFVAEIATISAVQHRNLVKLYGCCIEGDKRLLVYEYLENKSLDQLLFGTGKSSLYLDWPTRYEICLGVARGLAYLHEESRLRIVHRDVKASNILLDSDLTPKISDFGLAKLYDDKKTHISTRVAGTIGYLAPEYAMRGHLTEKADTFGFGVVALEIISGRTNSDSTLDEDKMYLLEWAWNLHENGREIELVDPTLQQYDVNEVKRIIGMALLCTQASPSLRPAMSRVVAMLSGDIEVAPVTSRPGYLTDWRFDDITGSFVTNTSGSTPISADVSHMNSTTSTSVTGTSTYSPYNPSKPMLHEIIGDGR</sequence>
<feature type="compositionally biased region" description="Low complexity" evidence="18">
    <location>
        <begin position="1014"/>
        <end position="1027"/>
    </location>
</feature>
<protein>
    <recommendedName>
        <fullName evidence="2">non-specific serine/threonine protein kinase</fullName>
        <ecNumber evidence="2">2.7.11.1</ecNumber>
    </recommendedName>
</protein>
<dbReference type="InterPro" id="IPR000719">
    <property type="entry name" value="Prot_kinase_dom"/>
</dbReference>
<evidence type="ECO:0000256" key="9">
    <source>
        <dbReference type="ARBA" id="ARBA00022741"/>
    </source>
</evidence>
<evidence type="ECO:0000256" key="15">
    <source>
        <dbReference type="ARBA" id="ARBA00023180"/>
    </source>
</evidence>
<evidence type="ECO:0000256" key="5">
    <source>
        <dbReference type="ARBA" id="ARBA00022679"/>
    </source>
</evidence>
<dbReference type="SUPFAM" id="SSF56112">
    <property type="entry name" value="Protein kinase-like (PK-like)"/>
    <property type="match status" value="1"/>
</dbReference>
<evidence type="ECO:0000256" key="2">
    <source>
        <dbReference type="ARBA" id="ARBA00012513"/>
    </source>
</evidence>
<evidence type="ECO:0000256" key="19">
    <source>
        <dbReference type="SAM" id="Phobius"/>
    </source>
</evidence>
<dbReference type="Pfam" id="PF07714">
    <property type="entry name" value="PK_Tyr_Ser-Thr"/>
    <property type="match status" value="1"/>
</dbReference>
<keyword evidence="23" id="KW-1185">Reference proteome</keyword>
<evidence type="ECO:0000256" key="8">
    <source>
        <dbReference type="ARBA" id="ARBA00022737"/>
    </source>
</evidence>
<feature type="chain" id="PRO_5001504716" description="non-specific serine/threonine protein kinase" evidence="20">
    <location>
        <begin position="33"/>
        <end position="1044"/>
    </location>
</feature>
<keyword evidence="10" id="KW-0418">Kinase</keyword>
<evidence type="ECO:0000256" key="12">
    <source>
        <dbReference type="ARBA" id="ARBA00022989"/>
    </source>
</evidence>
<dbReference type="GO" id="GO:0004674">
    <property type="term" value="F:protein serine/threonine kinase activity"/>
    <property type="evidence" value="ECO:0007669"/>
    <property type="project" value="UniProtKB-KW"/>
</dbReference>
<evidence type="ECO:0000313" key="23">
    <source>
        <dbReference type="Proteomes" id="UP000030748"/>
    </source>
</evidence>
<evidence type="ECO:0000313" key="22">
    <source>
        <dbReference type="EMBL" id="EYU33781.1"/>
    </source>
</evidence>
<evidence type="ECO:0000256" key="4">
    <source>
        <dbReference type="ARBA" id="ARBA00022553"/>
    </source>
</evidence>
<keyword evidence="13 19" id="KW-0472">Membrane</keyword>
<feature type="domain" description="Protein kinase" evidence="21">
    <location>
        <begin position="697"/>
        <end position="973"/>
    </location>
</feature>
<evidence type="ECO:0000256" key="1">
    <source>
        <dbReference type="ARBA" id="ARBA00004479"/>
    </source>
</evidence>
<comment type="subcellular location">
    <subcellularLocation>
        <location evidence="1">Membrane</location>
        <topology evidence="1">Single-pass type I membrane protein</topology>
    </subcellularLocation>
</comment>
<reference evidence="22" key="1">
    <citation type="journal article" date="2013" name="Proc. Natl. Acad. Sci. U.S.A.">
        <title>Fine-scale variation in meiotic recombination in Mimulus inferred from population shotgun sequencing.</title>
        <authorList>
            <person name="Hellsten U."/>
            <person name="Wright K.M."/>
            <person name="Jenkins J."/>
            <person name="Shu S."/>
            <person name="Yuan Y."/>
            <person name="Wessler S.R."/>
            <person name="Schmutz J."/>
            <person name="Willis J.H."/>
            <person name="Rokhsar D.S."/>
        </authorList>
    </citation>
    <scope>NUCLEOTIDE SEQUENCE [LARGE SCALE GENOMIC DNA]</scope>
</reference>
<keyword evidence="3" id="KW-0723">Serine/threonine-protein kinase</keyword>
<evidence type="ECO:0000256" key="6">
    <source>
        <dbReference type="ARBA" id="ARBA00022692"/>
    </source>
</evidence>
<dbReference type="EC" id="2.7.11.1" evidence="2"/>
<dbReference type="AlphaFoldDB" id="A0A022R0M4"/>
<evidence type="ECO:0000256" key="7">
    <source>
        <dbReference type="ARBA" id="ARBA00022729"/>
    </source>
</evidence>
<keyword evidence="8" id="KW-0677">Repeat</keyword>
<dbReference type="GO" id="GO:0004672">
    <property type="term" value="F:protein kinase activity"/>
    <property type="evidence" value="ECO:0000318"/>
    <property type="project" value="GO_Central"/>
</dbReference>
<dbReference type="FunFam" id="2.60.120.430:FF:000002">
    <property type="entry name" value="Leucine-rich repeat receptor-like protein kinase"/>
    <property type="match status" value="1"/>
</dbReference>
<keyword evidence="5" id="KW-0808">Transferase</keyword>
<dbReference type="FunFam" id="3.30.200.20:FF:000140">
    <property type="entry name" value="Leucine-rich repeat receptor-like protein kinase"/>
    <property type="match status" value="1"/>
</dbReference>
<evidence type="ECO:0000256" key="20">
    <source>
        <dbReference type="SAM" id="SignalP"/>
    </source>
</evidence>
<dbReference type="InterPro" id="IPR021720">
    <property type="entry name" value="Malectin_dom"/>
</dbReference>
<keyword evidence="12 19" id="KW-1133">Transmembrane helix</keyword>
<evidence type="ECO:0000256" key="14">
    <source>
        <dbReference type="ARBA" id="ARBA00023170"/>
    </source>
</evidence>
<keyword evidence="15" id="KW-0325">Glycoprotein</keyword>
<dbReference type="InterPro" id="IPR011009">
    <property type="entry name" value="Kinase-like_dom_sf"/>
</dbReference>
<dbReference type="PANTHER" id="PTHR48006">
    <property type="entry name" value="LEUCINE-RICH REPEAT-CONTAINING PROTEIN DDB_G0281931-RELATED"/>
    <property type="match status" value="1"/>
</dbReference>
<dbReference type="Gene3D" id="1.10.510.10">
    <property type="entry name" value="Transferase(Phosphotransferase) domain 1"/>
    <property type="match status" value="1"/>
</dbReference>
<keyword evidence="7 20" id="KW-0732">Signal</keyword>
<dbReference type="PhylomeDB" id="A0A022R0M4"/>
<keyword evidence="4" id="KW-0597">Phosphoprotein</keyword>
<name>A0A022R0M4_ERYGU</name>
<accession>A0A022R0M4</accession>
<evidence type="ECO:0000259" key="21">
    <source>
        <dbReference type="PROSITE" id="PS50011"/>
    </source>
</evidence>
<feature type="signal peptide" evidence="20">
    <location>
        <begin position="1"/>
        <end position="32"/>
    </location>
</feature>
<dbReference type="Gene3D" id="3.30.200.20">
    <property type="entry name" value="Phosphorylase Kinase, domain 1"/>
    <property type="match status" value="1"/>
</dbReference>
<proteinExistence type="predicted"/>
<comment type="catalytic activity">
    <reaction evidence="16">
        <text>L-threonyl-[protein] + ATP = O-phospho-L-threonyl-[protein] + ADP + H(+)</text>
        <dbReference type="Rhea" id="RHEA:46608"/>
        <dbReference type="Rhea" id="RHEA-COMP:11060"/>
        <dbReference type="Rhea" id="RHEA-COMP:11605"/>
        <dbReference type="ChEBI" id="CHEBI:15378"/>
        <dbReference type="ChEBI" id="CHEBI:30013"/>
        <dbReference type="ChEBI" id="CHEBI:30616"/>
        <dbReference type="ChEBI" id="CHEBI:61977"/>
        <dbReference type="ChEBI" id="CHEBI:456216"/>
        <dbReference type="EC" id="2.7.11.1"/>
    </reaction>
</comment>
<feature type="transmembrane region" description="Helical" evidence="19">
    <location>
        <begin position="638"/>
        <end position="661"/>
    </location>
</feature>
<dbReference type="Pfam" id="PF11721">
    <property type="entry name" value="Malectin"/>
    <property type="match status" value="1"/>
</dbReference>
<dbReference type="STRING" id="4155.A0A022R0M4"/>
<dbReference type="FunFam" id="3.80.10.10:FF:000766">
    <property type="entry name" value="Os05g0263100 protein"/>
    <property type="match status" value="1"/>
</dbReference>
<dbReference type="InterPro" id="IPR051824">
    <property type="entry name" value="LRR_Rcpt-Like_S/T_Kinase"/>
</dbReference>
<dbReference type="Proteomes" id="UP000030748">
    <property type="component" value="Unassembled WGS sequence"/>
</dbReference>
<dbReference type="GO" id="GO:0005524">
    <property type="term" value="F:ATP binding"/>
    <property type="evidence" value="ECO:0007669"/>
    <property type="project" value="UniProtKB-KW"/>
</dbReference>
<dbReference type="Gene3D" id="3.80.10.10">
    <property type="entry name" value="Ribonuclease Inhibitor"/>
    <property type="match status" value="2"/>
</dbReference>
<dbReference type="InterPro" id="IPR055414">
    <property type="entry name" value="LRR_R13L4/SHOC2-like"/>
</dbReference>
<evidence type="ECO:0000256" key="10">
    <source>
        <dbReference type="ARBA" id="ARBA00022777"/>
    </source>
</evidence>
<evidence type="ECO:0000256" key="18">
    <source>
        <dbReference type="SAM" id="MobiDB-lite"/>
    </source>
</evidence>
<dbReference type="eggNOG" id="ENOG502QUW9">
    <property type="taxonomic scope" value="Eukaryota"/>
</dbReference>
<gene>
    <name evidence="22" type="ORF">MIMGU_mgv1a000612mg</name>
</gene>
<keyword evidence="6 19" id="KW-0812">Transmembrane</keyword>
<keyword evidence="11" id="KW-0067">ATP-binding</keyword>
<dbReference type="EMBL" id="KI630752">
    <property type="protein sequence ID" value="EYU33781.1"/>
    <property type="molecule type" value="Genomic_DNA"/>
</dbReference>
<dbReference type="CDD" id="cd14066">
    <property type="entry name" value="STKc_IRAK"/>
    <property type="match status" value="1"/>
</dbReference>
<evidence type="ECO:0000256" key="11">
    <source>
        <dbReference type="ARBA" id="ARBA00022840"/>
    </source>
</evidence>
<dbReference type="FunFam" id="1.10.510.10:FF:000044">
    <property type="entry name" value="Putative LRR receptor-like serine/threonine-protein kinase"/>
    <property type="match status" value="1"/>
</dbReference>
<organism evidence="22 23">
    <name type="scientific">Erythranthe guttata</name>
    <name type="common">Yellow monkey flower</name>
    <name type="synonym">Mimulus guttatus</name>
    <dbReference type="NCBI Taxonomy" id="4155"/>
    <lineage>
        <taxon>Eukaryota</taxon>
        <taxon>Viridiplantae</taxon>
        <taxon>Streptophyta</taxon>
        <taxon>Embryophyta</taxon>
        <taxon>Tracheophyta</taxon>
        <taxon>Spermatophyta</taxon>
        <taxon>Magnoliopsida</taxon>
        <taxon>eudicotyledons</taxon>
        <taxon>Gunneridae</taxon>
        <taxon>Pentapetalae</taxon>
        <taxon>asterids</taxon>
        <taxon>lamiids</taxon>
        <taxon>Lamiales</taxon>
        <taxon>Phrymaceae</taxon>
        <taxon>Erythranthe</taxon>
    </lineage>
</organism>
<dbReference type="Pfam" id="PF23598">
    <property type="entry name" value="LRR_14"/>
    <property type="match status" value="1"/>
</dbReference>
<comment type="catalytic activity">
    <reaction evidence="17">
        <text>L-seryl-[protein] + ATP = O-phospho-L-seryl-[protein] + ADP + H(+)</text>
        <dbReference type="Rhea" id="RHEA:17989"/>
        <dbReference type="Rhea" id="RHEA-COMP:9863"/>
        <dbReference type="Rhea" id="RHEA-COMP:11604"/>
        <dbReference type="ChEBI" id="CHEBI:15378"/>
        <dbReference type="ChEBI" id="CHEBI:29999"/>
        <dbReference type="ChEBI" id="CHEBI:30616"/>
        <dbReference type="ChEBI" id="CHEBI:83421"/>
        <dbReference type="ChEBI" id="CHEBI:456216"/>
        <dbReference type="EC" id="2.7.11.1"/>
    </reaction>
</comment>
<evidence type="ECO:0000256" key="17">
    <source>
        <dbReference type="ARBA" id="ARBA00048679"/>
    </source>
</evidence>
<dbReference type="KEGG" id="egt:105962139"/>
<dbReference type="SUPFAM" id="SSF52058">
    <property type="entry name" value="L domain-like"/>
    <property type="match status" value="1"/>
</dbReference>
<dbReference type="PROSITE" id="PS50011">
    <property type="entry name" value="PROTEIN_KINASE_DOM"/>
    <property type="match status" value="1"/>
</dbReference>
<evidence type="ECO:0000256" key="16">
    <source>
        <dbReference type="ARBA" id="ARBA00047899"/>
    </source>
</evidence>
<dbReference type="Gene3D" id="2.60.120.430">
    <property type="entry name" value="Galactose-binding lectin"/>
    <property type="match status" value="1"/>
</dbReference>
<dbReference type="GO" id="GO:0005886">
    <property type="term" value="C:plasma membrane"/>
    <property type="evidence" value="ECO:0000318"/>
    <property type="project" value="GO_Central"/>
</dbReference>
<dbReference type="SMART" id="SM00220">
    <property type="entry name" value="S_TKc"/>
    <property type="match status" value="1"/>
</dbReference>
<evidence type="ECO:0000256" key="3">
    <source>
        <dbReference type="ARBA" id="ARBA00022527"/>
    </source>
</evidence>
<evidence type="ECO:0000256" key="13">
    <source>
        <dbReference type="ARBA" id="ARBA00023136"/>
    </source>
</evidence>
<dbReference type="InterPro" id="IPR001245">
    <property type="entry name" value="Ser-Thr/Tyr_kinase_cat_dom"/>
</dbReference>